<organism evidence="1 2">
    <name type="scientific">Phytophthora rubi</name>
    <dbReference type="NCBI Taxonomy" id="129364"/>
    <lineage>
        <taxon>Eukaryota</taxon>
        <taxon>Sar</taxon>
        <taxon>Stramenopiles</taxon>
        <taxon>Oomycota</taxon>
        <taxon>Peronosporomycetes</taxon>
        <taxon>Peronosporales</taxon>
        <taxon>Peronosporaceae</taxon>
        <taxon>Phytophthora</taxon>
    </lineage>
</organism>
<proteinExistence type="predicted"/>
<dbReference type="AlphaFoldDB" id="A0A6A3HV23"/>
<gene>
    <name evidence="1" type="ORF">PR001_g25990</name>
</gene>
<protein>
    <submittedName>
        <fullName evidence="1">Uncharacterized protein</fullName>
    </submittedName>
</protein>
<name>A0A6A3HV23_9STRA</name>
<dbReference type="EMBL" id="QXFV01003716">
    <property type="protein sequence ID" value="KAE8974439.1"/>
    <property type="molecule type" value="Genomic_DNA"/>
</dbReference>
<evidence type="ECO:0000313" key="1">
    <source>
        <dbReference type="EMBL" id="KAE8974439.1"/>
    </source>
</evidence>
<comment type="caution">
    <text evidence="1">The sequence shown here is derived from an EMBL/GenBank/DDBJ whole genome shotgun (WGS) entry which is preliminary data.</text>
</comment>
<evidence type="ECO:0000313" key="2">
    <source>
        <dbReference type="Proteomes" id="UP000429607"/>
    </source>
</evidence>
<sequence length="126" mass="13634">MSPTLATRANRACITGPMFIVTGALLSSTHGAGACRAGRPPEAQRPSPTSCWDACRSSRPPEALLGCLFLARVERIVRRRRSGLRRLAAGTRVDRVVRRKRCWGACSPSRPRGGPAAVAGQLPWRM</sequence>
<dbReference type="Proteomes" id="UP000429607">
    <property type="component" value="Unassembled WGS sequence"/>
</dbReference>
<reference evidence="1 2" key="1">
    <citation type="submission" date="2018-09" db="EMBL/GenBank/DDBJ databases">
        <title>Genomic investigation of the strawberry pathogen Phytophthora fragariae indicates pathogenicity is determined by transcriptional variation in three key races.</title>
        <authorList>
            <person name="Adams T.M."/>
            <person name="Armitage A.D."/>
            <person name="Sobczyk M.K."/>
            <person name="Bates H.J."/>
            <person name="Dunwell J.M."/>
            <person name="Nellist C.F."/>
            <person name="Harrison R.J."/>
        </authorList>
    </citation>
    <scope>NUCLEOTIDE SEQUENCE [LARGE SCALE GENOMIC DNA]</scope>
    <source>
        <strain evidence="1 2">SCRP249</strain>
    </source>
</reference>
<accession>A0A6A3HV23</accession>